<dbReference type="AlphaFoldDB" id="A0AAW3ZI31"/>
<protein>
    <submittedName>
        <fullName evidence="3">Membrane integrity-associated transporter subunit PqiC</fullName>
    </submittedName>
</protein>
<reference evidence="3 4" key="1">
    <citation type="submission" date="2020-09" db="EMBL/GenBank/DDBJ databases">
        <title>Pseudoxanthomonas sp. CAU 1598 isolated from sand of Yaerae Beach.</title>
        <authorList>
            <person name="Kim W."/>
        </authorList>
    </citation>
    <scope>NUCLEOTIDE SEQUENCE [LARGE SCALE GENOMIC DNA]</scope>
    <source>
        <strain evidence="3 4">CAU 1598</strain>
    </source>
</reference>
<feature type="signal peptide" evidence="1">
    <location>
        <begin position="1"/>
        <end position="22"/>
    </location>
</feature>
<organism evidence="3 4">
    <name type="scientific">Pseudomarimonas arenosa</name>
    <dbReference type="NCBI Taxonomy" id="2774145"/>
    <lineage>
        <taxon>Bacteria</taxon>
        <taxon>Pseudomonadati</taxon>
        <taxon>Pseudomonadota</taxon>
        <taxon>Gammaproteobacteria</taxon>
        <taxon>Lysobacterales</taxon>
        <taxon>Lysobacteraceae</taxon>
        <taxon>Pseudomarimonas</taxon>
    </lineage>
</organism>
<dbReference type="InterPro" id="IPR005586">
    <property type="entry name" value="ABC_trans_aux"/>
</dbReference>
<keyword evidence="4" id="KW-1185">Reference proteome</keyword>
<sequence>MNATRCMVVFTLLALCSGCASLKPGPLPIVVHSAYAIDQVGRAAEFDLQLTVAEPQMLSVWQDNRVLLRTPEGELGALQGVVLADQTSALVQTRLIEALQARAGLRGVGRPGDGSRSDWLLLSSLSRFELDYGDAGGRAAIRLDLRLLDAASGRVLAVHTLNAARDLEQVGDPGSAQRGQAHAVTLLALLNDQSEQAAVWLRAEAVKRRVSAAKDGFEG</sequence>
<dbReference type="Proteomes" id="UP000613768">
    <property type="component" value="Unassembled WGS sequence"/>
</dbReference>
<gene>
    <name evidence="3" type="ORF">IFO71_06775</name>
</gene>
<evidence type="ECO:0000313" key="3">
    <source>
        <dbReference type="EMBL" id="MBD8525443.1"/>
    </source>
</evidence>
<evidence type="ECO:0000313" key="4">
    <source>
        <dbReference type="Proteomes" id="UP000613768"/>
    </source>
</evidence>
<feature type="chain" id="PRO_5043363472" evidence="1">
    <location>
        <begin position="23"/>
        <end position="219"/>
    </location>
</feature>
<dbReference type="EMBL" id="JACYTR010000009">
    <property type="protein sequence ID" value="MBD8525443.1"/>
    <property type="molecule type" value="Genomic_DNA"/>
</dbReference>
<evidence type="ECO:0000259" key="2">
    <source>
        <dbReference type="Pfam" id="PF03886"/>
    </source>
</evidence>
<accession>A0AAW3ZI31</accession>
<feature type="domain" description="ABC-type transport auxiliary lipoprotein component" evidence="2">
    <location>
        <begin position="47"/>
        <end position="177"/>
    </location>
</feature>
<dbReference type="RefSeq" id="WP_192028791.1">
    <property type="nucleotide sequence ID" value="NZ_JACYTR010000009.1"/>
</dbReference>
<comment type="caution">
    <text evidence="3">The sequence shown here is derived from an EMBL/GenBank/DDBJ whole genome shotgun (WGS) entry which is preliminary data.</text>
</comment>
<proteinExistence type="predicted"/>
<dbReference type="SUPFAM" id="SSF159594">
    <property type="entry name" value="XCC0632-like"/>
    <property type="match status" value="1"/>
</dbReference>
<dbReference type="Pfam" id="PF03886">
    <property type="entry name" value="ABC_trans_aux"/>
    <property type="match status" value="1"/>
</dbReference>
<name>A0AAW3ZI31_9GAMM</name>
<keyword evidence="1" id="KW-0732">Signal</keyword>
<evidence type="ECO:0000256" key="1">
    <source>
        <dbReference type="SAM" id="SignalP"/>
    </source>
</evidence>
<dbReference type="Gene3D" id="3.40.50.10610">
    <property type="entry name" value="ABC-type transport auxiliary lipoprotein component"/>
    <property type="match status" value="1"/>
</dbReference>